<name>A0A521DEY2_9BACL</name>
<gene>
    <name evidence="2" type="ORF">SAMN06264849_10616</name>
</gene>
<organism evidence="2 3">
    <name type="scientific">Melghirimyces algeriensis</name>
    <dbReference type="NCBI Taxonomy" id="910412"/>
    <lineage>
        <taxon>Bacteria</taxon>
        <taxon>Bacillati</taxon>
        <taxon>Bacillota</taxon>
        <taxon>Bacilli</taxon>
        <taxon>Bacillales</taxon>
        <taxon>Thermoactinomycetaceae</taxon>
        <taxon>Melghirimyces</taxon>
    </lineage>
</organism>
<keyword evidence="1" id="KW-0472">Membrane</keyword>
<evidence type="ECO:0000313" key="3">
    <source>
        <dbReference type="Proteomes" id="UP000315636"/>
    </source>
</evidence>
<feature type="transmembrane region" description="Helical" evidence="1">
    <location>
        <begin position="27"/>
        <end position="47"/>
    </location>
</feature>
<keyword evidence="3" id="KW-1185">Reference proteome</keyword>
<evidence type="ECO:0000256" key="1">
    <source>
        <dbReference type="SAM" id="Phobius"/>
    </source>
</evidence>
<dbReference type="Pfam" id="PF26137">
    <property type="entry name" value="Toxin_SdpC"/>
    <property type="match status" value="1"/>
</dbReference>
<evidence type="ECO:0000313" key="2">
    <source>
        <dbReference type="EMBL" id="SMO70155.1"/>
    </source>
</evidence>
<dbReference type="EMBL" id="FXTI01000006">
    <property type="protein sequence ID" value="SMO70155.1"/>
    <property type="molecule type" value="Genomic_DNA"/>
</dbReference>
<dbReference type="InterPro" id="IPR023888">
    <property type="entry name" value="SdpC-like"/>
</dbReference>
<dbReference type="AlphaFoldDB" id="A0A521DEY2"/>
<keyword evidence="1" id="KW-1133">Transmembrane helix</keyword>
<proteinExistence type="predicted"/>
<reference evidence="2 3" key="1">
    <citation type="submission" date="2017-05" db="EMBL/GenBank/DDBJ databases">
        <authorList>
            <person name="Varghese N."/>
            <person name="Submissions S."/>
        </authorList>
    </citation>
    <scope>NUCLEOTIDE SEQUENCE [LARGE SCALE GENOMIC DNA]</scope>
    <source>
        <strain evidence="2 3">DSM 45474</strain>
    </source>
</reference>
<accession>A0A521DEY2</accession>
<keyword evidence="1" id="KW-0812">Transmembrane</keyword>
<protein>
    <submittedName>
        <fullName evidence="2">Uncharacterized protein</fullName>
    </submittedName>
</protein>
<dbReference type="Proteomes" id="UP000315636">
    <property type="component" value="Unassembled WGS sequence"/>
</dbReference>
<sequence length="72" mass="7702">MENILGKNGTPDVGSLGTKTSVESYYYYYYAAAAAAAAVIVLVISAIDITPVAPADNFDREMAIRTLIEKVN</sequence>
<dbReference type="RefSeq" id="WP_185956189.1">
    <property type="nucleotide sequence ID" value="NZ_FXTI01000006.1"/>
</dbReference>